<organism evidence="9 10">
    <name type="scientific">Penicillium salamii</name>
    <dbReference type="NCBI Taxonomy" id="1612424"/>
    <lineage>
        <taxon>Eukaryota</taxon>
        <taxon>Fungi</taxon>
        <taxon>Dikarya</taxon>
        <taxon>Ascomycota</taxon>
        <taxon>Pezizomycotina</taxon>
        <taxon>Eurotiomycetes</taxon>
        <taxon>Eurotiomycetidae</taxon>
        <taxon>Eurotiales</taxon>
        <taxon>Aspergillaceae</taxon>
        <taxon>Penicillium</taxon>
    </lineage>
</organism>
<accession>A0A9W4JMN8</accession>
<dbReference type="EMBL" id="CAJVPD010000258">
    <property type="protein sequence ID" value="CAG8403472.1"/>
    <property type="molecule type" value="Genomic_DNA"/>
</dbReference>
<comment type="similarity">
    <text evidence="1 5">Belongs to the glycosyl hydrolase 32 family.</text>
</comment>
<dbReference type="Gene3D" id="2.115.10.20">
    <property type="entry name" value="Glycosyl hydrolase domain, family 43"/>
    <property type="match status" value="1"/>
</dbReference>
<evidence type="ECO:0000259" key="7">
    <source>
        <dbReference type="Pfam" id="PF00251"/>
    </source>
</evidence>
<evidence type="ECO:0000313" key="10">
    <source>
        <dbReference type="Proteomes" id="UP001152592"/>
    </source>
</evidence>
<evidence type="ECO:0000256" key="3">
    <source>
        <dbReference type="ARBA" id="ARBA00022801"/>
    </source>
</evidence>
<evidence type="ECO:0000313" key="9">
    <source>
        <dbReference type="EMBL" id="CAG8403472.1"/>
    </source>
</evidence>
<dbReference type="Pfam" id="PF08244">
    <property type="entry name" value="Glyco_hydro_32C"/>
    <property type="match status" value="1"/>
</dbReference>
<gene>
    <name evidence="9" type="ORF">PSALAMII_LOCUS7935</name>
</gene>
<keyword evidence="2" id="KW-0732">Signal</keyword>
<feature type="region of interest" description="Disordered" evidence="6">
    <location>
        <begin position="15"/>
        <end position="38"/>
    </location>
</feature>
<dbReference type="FunFam" id="2.115.10.20:FF:000011">
    <property type="entry name" value="Glycosyl hydrolases family 32 superfamily"/>
    <property type="match status" value="1"/>
</dbReference>
<dbReference type="GO" id="GO:0005987">
    <property type="term" value="P:sucrose catabolic process"/>
    <property type="evidence" value="ECO:0007669"/>
    <property type="project" value="TreeGrafter"/>
</dbReference>
<dbReference type="PANTHER" id="PTHR42800:SF3">
    <property type="entry name" value="GLYCOSYL HYDROLASE FAMILY 32 N-TERMINAL DOMAIN-CONTAINING PROTEIN"/>
    <property type="match status" value="1"/>
</dbReference>
<dbReference type="SUPFAM" id="SSF49899">
    <property type="entry name" value="Concanavalin A-like lectins/glucanases"/>
    <property type="match status" value="1"/>
</dbReference>
<dbReference type="SUPFAM" id="SSF75005">
    <property type="entry name" value="Arabinanase/levansucrase/invertase"/>
    <property type="match status" value="1"/>
</dbReference>
<dbReference type="AlphaFoldDB" id="A0A9W4JMN8"/>
<evidence type="ECO:0000256" key="1">
    <source>
        <dbReference type="ARBA" id="ARBA00009902"/>
    </source>
</evidence>
<dbReference type="CDD" id="cd18621">
    <property type="entry name" value="GH32_XdINV-like"/>
    <property type="match status" value="1"/>
</dbReference>
<evidence type="ECO:0000256" key="4">
    <source>
        <dbReference type="ARBA" id="ARBA00023295"/>
    </source>
</evidence>
<dbReference type="InterPro" id="IPR013189">
    <property type="entry name" value="Glyco_hydro_32_C"/>
</dbReference>
<dbReference type="InterPro" id="IPR023296">
    <property type="entry name" value="Glyco_hydro_beta-prop_sf"/>
</dbReference>
<name>A0A9W4JMN8_9EURO</name>
<dbReference type="Pfam" id="PF00251">
    <property type="entry name" value="Glyco_hydro_32N"/>
    <property type="match status" value="1"/>
</dbReference>
<dbReference type="OrthoDB" id="29596at2759"/>
<protein>
    <submittedName>
        <fullName evidence="9">Uncharacterized protein</fullName>
    </submittedName>
</protein>
<feature type="domain" description="Glycosyl hydrolase family 32 C-terminal" evidence="8">
    <location>
        <begin position="432"/>
        <end position="584"/>
    </location>
</feature>
<dbReference type="SMART" id="SM00640">
    <property type="entry name" value="Glyco_32"/>
    <property type="match status" value="1"/>
</dbReference>
<proteinExistence type="inferred from homology"/>
<dbReference type="InterPro" id="IPR013320">
    <property type="entry name" value="ConA-like_dom_sf"/>
</dbReference>
<dbReference type="GO" id="GO:0005737">
    <property type="term" value="C:cytoplasm"/>
    <property type="evidence" value="ECO:0007669"/>
    <property type="project" value="TreeGrafter"/>
</dbReference>
<evidence type="ECO:0000256" key="2">
    <source>
        <dbReference type="ARBA" id="ARBA00022729"/>
    </source>
</evidence>
<dbReference type="PANTHER" id="PTHR42800">
    <property type="entry name" value="EXOINULINASE INUD (AFU_ORTHOLOGUE AFUA_5G00480)"/>
    <property type="match status" value="1"/>
</dbReference>
<sequence>MASELEIPILKPLQKSVSPRQSQETLTDEKNLPPNASQWRPSFHLTAPGWLNDPCGLGYDPATGLYHLCFQWNPHGNDWGNISWGHATSPDLVSWTPYLDPILAPAAEYDCRGVFTGCLRATDVAGVPGALTILYTSVKHLPIHHTLPYTYGSESLSLAVSRDGGRSWERQACNPIIAGPPSHLDVTGWRDPCITTWTEGPDVDPSALYGFISGGIAKKSPTVFVYKVNPSDLREWEFIGPLLDTGLNLRPSRWSGDLGVNWEVANLMTLRNESASRDFIIMGAEGCLPLDSTADFSDGDGDQEARRRREARGQLWVSVKSAETSTDALTSYAFSGIFDHGCFYAANSFYDTQTAQQIVYGWITEEDLSDSLRHRQGFSGLISLPRVVGLMTLKHVIRARSSPLSAITSIEAIHDAHLFTVQTMMISPDSRLQRLRKKAQRHHRGREILSAPKDKVGASMTSRWEIEAEFSVGQSCSRVGIKVPHTADGQSHTTLSWHPHSETFTIHRPKIDNTEINQGYETAPHTLFTLDSETEETEENLKVHAFFDSSVLEVFVNERTVISTRIYHPSDSCFEPIFFAESTSPNVEPAVLLHADIWDGLGV</sequence>
<dbReference type="GO" id="GO:0004575">
    <property type="term" value="F:sucrose alpha-glucosidase activity"/>
    <property type="evidence" value="ECO:0007669"/>
    <property type="project" value="TreeGrafter"/>
</dbReference>
<feature type="domain" description="Glycosyl hydrolase family 32 N-terminal" evidence="7">
    <location>
        <begin position="47"/>
        <end position="392"/>
    </location>
</feature>
<dbReference type="Gene3D" id="2.60.120.560">
    <property type="entry name" value="Exo-inulinase, domain 1"/>
    <property type="match status" value="1"/>
</dbReference>
<comment type="caution">
    <text evidence="9">The sequence shown here is derived from an EMBL/GenBank/DDBJ whole genome shotgun (WGS) entry which is preliminary data.</text>
</comment>
<keyword evidence="3 5" id="KW-0378">Hydrolase</keyword>
<keyword evidence="4 5" id="KW-0326">Glycosidase</keyword>
<dbReference type="InterPro" id="IPR001362">
    <property type="entry name" value="Glyco_hydro_32"/>
</dbReference>
<reference evidence="9" key="1">
    <citation type="submission" date="2021-07" db="EMBL/GenBank/DDBJ databases">
        <authorList>
            <person name="Branca A.L. A."/>
        </authorList>
    </citation>
    <scope>NUCLEOTIDE SEQUENCE</scope>
</reference>
<dbReference type="InterPro" id="IPR013148">
    <property type="entry name" value="Glyco_hydro_32_N"/>
</dbReference>
<evidence type="ECO:0000256" key="5">
    <source>
        <dbReference type="RuleBase" id="RU362110"/>
    </source>
</evidence>
<feature type="compositionally biased region" description="Polar residues" evidence="6">
    <location>
        <begin position="15"/>
        <end position="25"/>
    </location>
</feature>
<dbReference type="Proteomes" id="UP001152592">
    <property type="component" value="Unassembled WGS sequence"/>
</dbReference>
<evidence type="ECO:0000259" key="8">
    <source>
        <dbReference type="Pfam" id="PF08244"/>
    </source>
</evidence>
<evidence type="ECO:0000256" key="6">
    <source>
        <dbReference type="SAM" id="MobiDB-lite"/>
    </source>
</evidence>